<dbReference type="GO" id="GO:0030170">
    <property type="term" value="F:pyridoxal phosphate binding"/>
    <property type="evidence" value="ECO:0007669"/>
    <property type="project" value="TreeGrafter"/>
</dbReference>
<reference evidence="4 5" key="1">
    <citation type="journal article" date="2015" name="Nature">
        <title>rRNA introns, odd ribosomes, and small enigmatic genomes across a large radiation of phyla.</title>
        <authorList>
            <person name="Brown C.T."/>
            <person name="Hug L.A."/>
            <person name="Thomas B.C."/>
            <person name="Sharon I."/>
            <person name="Castelle C.J."/>
            <person name="Singh A."/>
            <person name="Wilkins M.J."/>
            <person name="Williams K.H."/>
            <person name="Banfield J.F."/>
        </authorList>
    </citation>
    <scope>NUCLEOTIDE SEQUENCE [LARGE SCALE GENOMIC DNA]</scope>
</reference>
<protein>
    <submittedName>
        <fullName evidence="4">DegT/DnrJ/EryC1/StrS aminotransferase</fullName>
    </submittedName>
</protein>
<dbReference type="Proteomes" id="UP000034235">
    <property type="component" value="Unassembled WGS sequence"/>
</dbReference>
<evidence type="ECO:0000313" key="4">
    <source>
        <dbReference type="EMBL" id="KKQ66379.1"/>
    </source>
</evidence>
<proteinExistence type="inferred from homology"/>
<dbReference type="Gene3D" id="3.90.1150.10">
    <property type="entry name" value="Aspartate Aminotransferase, domain 1"/>
    <property type="match status" value="1"/>
</dbReference>
<dbReference type="InterPro" id="IPR015421">
    <property type="entry name" value="PyrdxlP-dep_Trfase_major"/>
</dbReference>
<accession>A0A0G0LYA4</accession>
<dbReference type="CDD" id="cd00616">
    <property type="entry name" value="AHBA_syn"/>
    <property type="match status" value="1"/>
</dbReference>
<organism evidence="4 5">
    <name type="scientific">Candidatus Daviesbacteria bacterium GW2011_GWA2_38_24</name>
    <dbReference type="NCBI Taxonomy" id="1618422"/>
    <lineage>
        <taxon>Bacteria</taxon>
        <taxon>Candidatus Daviesiibacteriota</taxon>
    </lineage>
</organism>
<keyword evidence="4" id="KW-0808">Transferase</keyword>
<dbReference type="InterPro" id="IPR000653">
    <property type="entry name" value="DegT/StrS_aminotransferase"/>
</dbReference>
<sequence>MTWKIPLFKIHSDNKDINAVSRIIKSGMNWATGDDVVCFERELAKYVGTKYAVTFSSGTSALHALLLALGIGKGDEVIVPSFTFISTANAVLFVGAKPVFAEIERETLGLNYKDVERKITKKTKAIIPVHIGGLACKIQELKRIAEKHKLFLIEDAAESLGATIKGKKVGSFGCAGMISLCGPKIISTGEGGAIVTDSRDIYEQLRLIRSHGRADTKDYFKTTEYLDYIQLGYNFRLSNILAALGRTQLKKIKKLISARRKNATYLSRQLKNIHEISVPTEPKDNRHIFQMYIVRVRGGKNKRDALQKHLNKKGIMAKVYFPPVHLSQFFKLKGYKKGYIPETEAISDEVLTLPMFPSLTKQEMNFMVKEIKAFFYG</sequence>
<dbReference type="EMBL" id="LBUP01000006">
    <property type="protein sequence ID" value="KKQ66379.1"/>
    <property type="molecule type" value="Genomic_DNA"/>
</dbReference>
<evidence type="ECO:0000256" key="2">
    <source>
        <dbReference type="PIRSR" id="PIRSR000390-2"/>
    </source>
</evidence>
<feature type="active site" description="Proton acceptor" evidence="1">
    <location>
        <position position="184"/>
    </location>
</feature>
<dbReference type="Pfam" id="PF01041">
    <property type="entry name" value="DegT_DnrJ_EryC1"/>
    <property type="match status" value="1"/>
</dbReference>
<keyword evidence="4" id="KW-0032">Aminotransferase</keyword>
<evidence type="ECO:0000256" key="1">
    <source>
        <dbReference type="PIRSR" id="PIRSR000390-1"/>
    </source>
</evidence>
<dbReference type="Gene3D" id="3.40.640.10">
    <property type="entry name" value="Type I PLP-dependent aspartate aminotransferase-like (Major domain)"/>
    <property type="match status" value="1"/>
</dbReference>
<dbReference type="PANTHER" id="PTHR30244:SF34">
    <property type="entry name" value="DTDP-4-AMINO-4,6-DIDEOXYGALACTOSE TRANSAMINASE"/>
    <property type="match status" value="1"/>
</dbReference>
<dbReference type="InterPro" id="IPR015422">
    <property type="entry name" value="PyrdxlP-dep_Trfase_small"/>
</dbReference>
<dbReference type="InterPro" id="IPR015424">
    <property type="entry name" value="PyrdxlP-dep_Trfase"/>
</dbReference>
<dbReference type="SUPFAM" id="SSF53383">
    <property type="entry name" value="PLP-dependent transferases"/>
    <property type="match status" value="1"/>
</dbReference>
<comment type="similarity">
    <text evidence="3">Belongs to the DegT/DnrJ/EryC1 family.</text>
</comment>
<dbReference type="PANTHER" id="PTHR30244">
    <property type="entry name" value="TRANSAMINASE"/>
    <property type="match status" value="1"/>
</dbReference>
<keyword evidence="2 3" id="KW-0663">Pyridoxal phosphate</keyword>
<evidence type="ECO:0000313" key="5">
    <source>
        <dbReference type="Proteomes" id="UP000034235"/>
    </source>
</evidence>
<dbReference type="PIRSF" id="PIRSF000390">
    <property type="entry name" value="PLP_StrS"/>
    <property type="match status" value="1"/>
</dbReference>
<dbReference type="GO" id="GO:0000271">
    <property type="term" value="P:polysaccharide biosynthetic process"/>
    <property type="evidence" value="ECO:0007669"/>
    <property type="project" value="TreeGrafter"/>
</dbReference>
<dbReference type="AlphaFoldDB" id="A0A0G0LYA4"/>
<dbReference type="GO" id="GO:0008483">
    <property type="term" value="F:transaminase activity"/>
    <property type="evidence" value="ECO:0007669"/>
    <property type="project" value="UniProtKB-KW"/>
</dbReference>
<gene>
    <name evidence="4" type="ORF">US86_C0006G0059</name>
</gene>
<name>A0A0G0LYA4_9BACT</name>
<feature type="modified residue" description="N6-(pyridoxal phosphate)lysine" evidence="2">
    <location>
        <position position="184"/>
    </location>
</feature>
<comment type="caution">
    <text evidence="4">The sequence shown here is derived from an EMBL/GenBank/DDBJ whole genome shotgun (WGS) entry which is preliminary data.</text>
</comment>
<evidence type="ECO:0000256" key="3">
    <source>
        <dbReference type="RuleBase" id="RU004508"/>
    </source>
</evidence>